<keyword evidence="6 9" id="KW-0067">ATP-binding</keyword>
<evidence type="ECO:0000259" key="12">
    <source>
        <dbReference type="PROSITE" id="PS50011"/>
    </source>
</evidence>
<keyword evidence="11" id="KW-0472">Membrane</keyword>
<dbReference type="InterPro" id="IPR017441">
    <property type="entry name" value="Protein_kinase_ATP_BS"/>
</dbReference>
<feature type="binding site" evidence="9">
    <location>
        <position position="74"/>
    </location>
    <ligand>
        <name>ATP</name>
        <dbReference type="ChEBI" id="CHEBI:30616"/>
    </ligand>
</feature>
<proteinExistence type="predicted"/>
<dbReference type="OrthoDB" id="507628at2"/>
<feature type="domain" description="Protein kinase" evidence="12">
    <location>
        <begin position="44"/>
        <end position="317"/>
    </location>
</feature>
<feature type="compositionally biased region" description="Polar residues" evidence="10">
    <location>
        <begin position="422"/>
        <end position="448"/>
    </location>
</feature>
<gene>
    <name evidence="13" type="ORF">Cri9333_3570</name>
</gene>
<dbReference type="Gene3D" id="2.60.120.380">
    <property type="match status" value="1"/>
</dbReference>
<keyword evidence="5 13" id="KW-0418">Kinase</keyword>
<dbReference type="SUPFAM" id="SSF56112">
    <property type="entry name" value="Protein kinase-like (PK-like)"/>
    <property type="match status" value="1"/>
</dbReference>
<keyword evidence="4 9" id="KW-0547">Nucleotide-binding</keyword>
<keyword evidence="11" id="KW-1133">Transmembrane helix</keyword>
<comment type="catalytic activity">
    <reaction evidence="8">
        <text>L-seryl-[protein] + ATP = O-phospho-L-seryl-[protein] + ADP + H(+)</text>
        <dbReference type="Rhea" id="RHEA:17989"/>
        <dbReference type="Rhea" id="RHEA-COMP:9863"/>
        <dbReference type="Rhea" id="RHEA-COMP:11604"/>
        <dbReference type="ChEBI" id="CHEBI:15378"/>
        <dbReference type="ChEBI" id="CHEBI:29999"/>
        <dbReference type="ChEBI" id="CHEBI:30616"/>
        <dbReference type="ChEBI" id="CHEBI:83421"/>
        <dbReference type="ChEBI" id="CHEBI:456216"/>
        <dbReference type="EC" id="2.7.11.1"/>
    </reaction>
</comment>
<feature type="compositionally biased region" description="Low complexity" evidence="10">
    <location>
        <begin position="719"/>
        <end position="729"/>
    </location>
</feature>
<keyword evidence="2 13" id="KW-0723">Serine/threonine-protein kinase</keyword>
<evidence type="ECO:0000256" key="8">
    <source>
        <dbReference type="ARBA" id="ARBA00048679"/>
    </source>
</evidence>
<evidence type="ECO:0000313" key="13">
    <source>
        <dbReference type="EMBL" id="AFZ14393.1"/>
    </source>
</evidence>
<name>K9W209_9CYAN</name>
<evidence type="ECO:0000256" key="9">
    <source>
        <dbReference type="PROSITE-ProRule" id="PRU10141"/>
    </source>
</evidence>
<dbReference type="GO" id="GO:0004674">
    <property type="term" value="F:protein serine/threonine kinase activity"/>
    <property type="evidence" value="ECO:0007669"/>
    <property type="project" value="UniProtKB-KW"/>
</dbReference>
<dbReference type="InterPro" id="IPR000719">
    <property type="entry name" value="Prot_kinase_dom"/>
</dbReference>
<evidence type="ECO:0000313" key="14">
    <source>
        <dbReference type="Proteomes" id="UP000010472"/>
    </source>
</evidence>
<feature type="region of interest" description="Disordered" evidence="10">
    <location>
        <begin position="422"/>
        <end position="463"/>
    </location>
</feature>
<dbReference type="PROSITE" id="PS50011">
    <property type="entry name" value="PROTEIN_KINASE_DOM"/>
    <property type="match status" value="1"/>
</dbReference>
<evidence type="ECO:0000256" key="2">
    <source>
        <dbReference type="ARBA" id="ARBA00022527"/>
    </source>
</evidence>
<dbReference type="Proteomes" id="UP000010472">
    <property type="component" value="Chromosome"/>
</dbReference>
<dbReference type="InterPro" id="IPR008266">
    <property type="entry name" value="Tyr_kinase_AS"/>
</dbReference>
<dbReference type="PANTHER" id="PTHR24363:SF0">
    <property type="entry name" value="SERINE_THREONINE KINASE LIKE DOMAIN CONTAINING 1"/>
    <property type="match status" value="1"/>
</dbReference>
<keyword evidence="3" id="KW-0808">Transferase</keyword>
<evidence type="ECO:0000256" key="10">
    <source>
        <dbReference type="SAM" id="MobiDB-lite"/>
    </source>
</evidence>
<evidence type="ECO:0000256" key="5">
    <source>
        <dbReference type="ARBA" id="ARBA00022777"/>
    </source>
</evidence>
<dbReference type="eggNOG" id="COG0515">
    <property type="taxonomic scope" value="Bacteria"/>
</dbReference>
<dbReference type="AlphaFoldDB" id="K9W209"/>
<feature type="transmembrane region" description="Helical" evidence="11">
    <location>
        <begin position="387"/>
        <end position="413"/>
    </location>
</feature>
<dbReference type="Gene3D" id="3.30.200.20">
    <property type="entry name" value="Phosphorylase Kinase, domain 1"/>
    <property type="match status" value="1"/>
</dbReference>
<dbReference type="STRING" id="1173022.Cri9333_3570"/>
<keyword evidence="14" id="KW-1185">Reference proteome</keyword>
<dbReference type="PANTHER" id="PTHR24363">
    <property type="entry name" value="SERINE/THREONINE PROTEIN KINASE"/>
    <property type="match status" value="1"/>
</dbReference>
<accession>K9W209</accession>
<dbReference type="InterPro" id="IPR011009">
    <property type="entry name" value="Kinase-like_dom_sf"/>
</dbReference>
<evidence type="ECO:0000256" key="4">
    <source>
        <dbReference type="ARBA" id="ARBA00022741"/>
    </source>
</evidence>
<feature type="region of interest" description="Disordered" evidence="10">
    <location>
        <begin position="705"/>
        <end position="729"/>
    </location>
</feature>
<evidence type="ECO:0000256" key="11">
    <source>
        <dbReference type="SAM" id="Phobius"/>
    </source>
</evidence>
<dbReference type="PROSITE" id="PS00109">
    <property type="entry name" value="PROTEIN_KINASE_TYR"/>
    <property type="match status" value="1"/>
</dbReference>
<evidence type="ECO:0000256" key="6">
    <source>
        <dbReference type="ARBA" id="ARBA00022840"/>
    </source>
</evidence>
<dbReference type="PROSITE" id="PS00107">
    <property type="entry name" value="PROTEIN_KINASE_ATP"/>
    <property type="match status" value="1"/>
</dbReference>
<dbReference type="Pfam" id="PF00069">
    <property type="entry name" value="Pkinase"/>
    <property type="match status" value="1"/>
</dbReference>
<dbReference type="HOGENOM" id="CLU_027264_0_0_3"/>
<evidence type="ECO:0000256" key="7">
    <source>
        <dbReference type="ARBA" id="ARBA00047899"/>
    </source>
</evidence>
<protein>
    <recommendedName>
        <fullName evidence="1">non-specific serine/threonine protein kinase</fullName>
        <ecNumber evidence="1">2.7.11.1</ecNumber>
    </recommendedName>
</protein>
<evidence type="ECO:0000256" key="1">
    <source>
        <dbReference type="ARBA" id="ARBA00012513"/>
    </source>
</evidence>
<dbReference type="RefSeq" id="WP_015204498.1">
    <property type="nucleotide sequence ID" value="NC_019753.1"/>
</dbReference>
<dbReference type="PATRIC" id="fig|1173022.3.peg.3841"/>
<dbReference type="EC" id="2.7.11.1" evidence="1"/>
<keyword evidence="11" id="KW-0812">Transmembrane</keyword>
<dbReference type="GO" id="GO:0005524">
    <property type="term" value="F:ATP binding"/>
    <property type="evidence" value="ECO:0007669"/>
    <property type="project" value="UniProtKB-UniRule"/>
</dbReference>
<organism evidence="13 14">
    <name type="scientific">Crinalium epipsammum PCC 9333</name>
    <dbReference type="NCBI Taxonomy" id="1173022"/>
    <lineage>
        <taxon>Bacteria</taxon>
        <taxon>Bacillati</taxon>
        <taxon>Cyanobacteriota</taxon>
        <taxon>Cyanophyceae</taxon>
        <taxon>Gomontiellales</taxon>
        <taxon>Gomontiellaceae</taxon>
        <taxon>Crinalium</taxon>
    </lineage>
</organism>
<comment type="catalytic activity">
    <reaction evidence="7">
        <text>L-threonyl-[protein] + ATP = O-phospho-L-threonyl-[protein] + ADP + H(+)</text>
        <dbReference type="Rhea" id="RHEA:46608"/>
        <dbReference type="Rhea" id="RHEA-COMP:11060"/>
        <dbReference type="Rhea" id="RHEA-COMP:11605"/>
        <dbReference type="ChEBI" id="CHEBI:15378"/>
        <dbReference type="ChEBI" id="CHEBI:30013"/>
        <dbReference type="ChEBI" id="CHEBI:30616"/>
        <dbReference type="ChEBI" id="CHEBI:61977"/>
        <dbReference type="ChEBI" id="CHEBI:456216"/>
        <dbReference type="EC" id="2.7.11.1"/>
    </reaction>
</comment>
<dbReference type="KEGG" id="cep:Cri9333_3570"/>
<reference evidence="13 14" key="1">
    <citation type="submission" date="2012-06" db="EMBL/GenBank/DDBJ databases">
        <title>Finished chromosome of genome of Crinalium epipsammum PCC 9333.</title>
        <authorList>
            <consortium name="US DOE Joint Genome Institute"/>
            <person name="Gugger M."/>
            <person name="Coursin T."/>
            <person name="Rippka R."/>
            <person name="Tandeau De Marsac N."/>
            <person name="Huntemann M."/>
            <person name="Wei C.-L."/>
            <person name="Han J."/>
            <person name="Detter J.C."/>
            <person name="Han C."/>
            <person name="Tapia R."/>
            <person name="Davenport K."/>
            <person name="Daligault H."/>
            <person name="Erkkila T."/>
            <person name="Gu W."/>
            <person name="Munk A.C.C."/>
            <person name="Teshima H."/>
            <person name="Xu Y."/>
            <person name="Chain P."/>
            <person name="Chen A."/>
            <person name="Krypides N."/>
            <person name="Mavromatis K."/>
            <person name="Markowitz V."/>
            <person name="Szeto E."/>
            <person name="Ivanova N."/>
            <person name="Mikhailova N."/>
            <person name="Ovchinnikova G."/>
            <person name="Pagani I."/>
            <person name="Pati A."/>
            <person name="Goodwin L."/>
            <person name="Peters L."/>
            <person name="Pitluck S."/>
            <person name="Woyke T."/>
            <person name="Kerfeld C."/>
        </authorList>
    </citation>
    <scope>NUCLEOTIDE SEQUENCE [LARGE SCALE GENOMIC DNA]</scope>
    <source>
        <strain evidence="13 14">PCC 9333</strain>
    </source>
</reference>
<dbReference type="EMBL" id="CP003620">
    <property type="protein sequence ID" value="AFZ14393.1"/>
    <property type="molecule type" value="Genomic_DNA"/>
</dbReference>
<dbReference type="CDD" id="cd14014">
    <property type="entry name" value="STKc_PknB_like"/>
    <property type="match status" value="1"/>
</dbReference>
<evidence type="ECO:0000256" key="3">
    <source>
        <dbReference type="ARBA" id="ARBA00022679"/>
    </source>
</evidence>
<sequence length="729" mass="80923">MKPIYCSQGHENSAGSRFCQQCGEQLSLPSANSLAVGSVLGDRYQIIRELGHGGFGRTYLAQDRNRFNEFCVLKEFAPQVQGSYALQKAEELFEREAGVLYKLQHQQIPHFREMFRYNTNGTGYLFLVQDFVDGQNYKALLEARKRQGLKFSEPEVTQLLLQILPVLDYIHSLGVIHRDISPDNLMLRSSDGLPVLIDFGGVKQIAATIESQYNQGAIANAPTLMPTRLGKVGYAPTEQMQRGIVFPHSDLYALAVTVLVLLTGKEPQQLINQQTVTWDWSKDVSLSPTLNSVLTKMLQPILGDRFQSAQEVLQALTSNQPPATYPTTQLPISVPPLQVATEATFAVSPNPAGQQYSQPQHYQQPPNSPIVIPASIQTQPNSNFLNIFGKIALVCFILAIAGGIGWLAGNVWINSNSNQRNITPSPDPTLSPSASPTVDEQQPISPQFTPEERQRKQALQQRRTQVGINSNFYVSAVNQAFWSKYPSQRGRNLGNGTDDEQWRERWDKIAADLLDKLEQANLSAEARRGMGNYSSGDRDRWKLAVNELRLSSRALYDLTDAKYLSIFSEYSANTLKLNFDNFLNQPVGQIWQAVMFDQVQALQSGTALERIIFDPGTTSKTLSSNLKQGQGKAYIAQLTQDQIMEVQLQDGGKTLLSIYSPTGKTPILADSREKSWSGTLPESGYYEIVIVSNSSKSTDYQLNLTVKNPEPEPEPTTPAPEASPSESPN</sequence>
<dbReference type="Gene3D" id="1.10.510.10">
    <property type="entry name" value="Transferase(Phosphotransferase) domain 1"/>
    <property type="match status" value="1"/>
</dbReference>